<dbReference type="InterPro" id="IPR026876">
    <property type="entry name" value="Fn3_assoc_repeat"/>
</dbReference>
<dbReference type="GO" id="GO:0005975">
    <property type="term" value="P:carbohydrate metabolic process"/>
    <property type="evidence" value="ECO:0007669"/>
    <property type="project" value="InterPro"/>
</dbReference>
<evidence type="ECO:0000313" key="11">
    <source>
        <dbReference type="EMBL" id="QEE24394.1"/>
    </source>
</evidence>
<proteinExistence type="inferred from homology"/>
<evidence type="ECO:0000256" key="5">
    <source>
        <dbReference type="ARBA" id="ARBA00023295"/>
    </source>
</evidence>
<dbReference type="GO" id="GO:0030203">
    <property type="term" value="P:glycosaminoglycan metabolic process"/>
    <property type="evidence" value="ECO:0007669"/>
    <property type="project" value="TreeGrafter"/>
</dbReference>
<dbReference type="GO" id="GO:0016020">
    <property type="term" value="C:membrane"/>
    <property type="evidence" value="ECO:0007669"/>
    <property type="project" value="TreeGrafter"/>
</dbReference>
<organism evidence="11 12">
    <name type="scientific">Rhodanobacter glycinis</name>
    <dbReference type="NCBI Taxonomy" id="582702"/>
    <lineage>
        <taxon>Bacteria</taxon>
        <taxon>Pseudomonadati</taxon>
        <taxon>Pseudomonadota</taxon>
        <taxon>Gammaproteobacteria</taxon>
        <taxon>Lysobacterales</taxon>
        <taxon>Rhodanobacteraceae</taxon>
        <taxon>Rhodanobacter</taxon>
    </lineage>
</organism>
<keyword evidence="5" id="KW-0326">Glycosidase</keyword>
<dbReference type="InterPro" id="IPR029018">
    <property type="entry name" value="Hex-like_dom2"/>
</dbReference>
<evidence type="ECO:0000259" key="10">
    <source>
        <dbReference type="PROSITE" id="PS50022"/>
    </source>
</evidence>
<dbReference type="Gene3D" id="3.30.379.10">
    <property type="entry name" value="Chitobiase/beta-hexosaminidase domain 2-like"/>
    <property type="match status" value="1"/>
</dbReference>
<sequence length="764" mass="84832">MLWMDRQTMPKRLAILLLLGLAMAVCALDAQAQFNIIPQPQKITAGTGSFTLDRHVTIAAPTDKRARQIADFLRGAVRAQTGIDLSASKEGGQHARIELRIDPAIRGHEAYHLDVTSSRITISASSDRGLFWGVQTLRQLLPQQRAASLKIPAVRIEDAPTYAYRGVMLDVGRHFYPVSFIEKQLDVLSYYKINTFHWHLTDDQGWRIQIKRYPKLTSVGAWRTEADGSRYGGFYTQAQIRQVVAYASARNITVIPEIEMPGHSTAAIAAYPQLSCDKKQVTVPATWGVFKDIDCVGDPGTFTFLENVLDEVMPLFPSSWVHIGGDEVPKDDWKDCASCMALMHAKGMKNAEELQSYFIKHIQRYLVGKGKTMIGWDEILEGGANKNAIIEIWRGDSETAKALLNGNRVIIAGPFYLDSPMNKLTTKGVYQTDITGSAATLYSKAEQGAAQVIAAHRSQILGAEAPLWSERANPLNAEAKLYPRVLALAENLWSGDTHSDAAWANFEQRLQAQYHWLDAQQITYGPQDKPVVTYSITADAQGHGWHLHAQRGFDDVHNHYTLDGSMPTTKSPAFDDGVAIRKPATLRVTPFRHGMAYDEATSFTLEDNLARGRTVSLAQAVSSSYAPATVLVDGVVGSTNFHDGRWAAWEDHDVDATIDLGRSVSIHSLSADFLQDVGSRILPPQRVTFSVSSDGQHWTPLYVDTPKTDLSDDGQHRWLIRYQPAKAVTARYLRVVANRHTDLPADFPGGNKNTWLFVDEIRVQ</sequence>
<name>A0A5B9DYW1_9GAMM</name>
<dbReference type="GO" id="GO:0004563">
    <property type="term" value="F:beta-N-acetylhexosaminidase activity"/>
    <property type="evidence" value="ECO:0007669"/>
    <property type="project" value="UniProtKB-EC"/>
</dbReference>
<dbReference type="Gene3D" id="2.60.120.260">
    <property type="entry name" value="Galactose-binding domain-like"/>
    <property type="match status" value="1"/>
</dbReference>
<dbReference type="SUPFAM" id="SSF49785">
    <property type="entry name" value="Galactose-binding domain-like"/>
    <property type="match status" value="1"/>
</dbReference>
<dbReference type="Proteomes" id="UP000321807">
    <property type="component" value="Chromosome"/>
</dbReference>
<dbReference type="EC" id="3.2.1.52" evidence="3"/>
<dbReference type="Gene3D" id="3.20.20.80">
    <property type="entry name" value="Glycosidases"/>
    <property type="match status" value="1"/>
</dbReference>
<dbReference type="CDD" id="cd06563">
    <property type="entry name" value="GH20_chitobiase-like"/>
    <property type="match status" value="1"/>
</dbReference>
<dbReference type="EMBL" id="CP042807">
    <property type="protein sequence ID" value="QEE24394.1"/>
    <property type="molecule type" value="Genomic_DNA"/>
</dbReference>
<keyword evidence="4 11" id="KW-0378">Hydrolase</keyword>
<comment type="similarity">
    <text evidence="2">Belongs to the glycosyl hydrolase 20 family.</text>
</comment>
<feature type="active site" description="Proton donor" evidence="8">
    <location>
        <position position="327"/>
    </location>
</feature>
<accession>A0A5B9DYW1</accession>
<dbReference type="SUPFAM" id="SSF55545">
    <property type="entry name" value="beta-N-acetylhexosaminidase-like domain"/>
    <property type="match status" value="1"/>
</dbReference>
<dbReference type="Pfam" id="PF00754">
    <property type="entry name" value="F5_F8_type_C"/>
    <property type="match status" value="1"/>
</dbReference>
<dbReference type="InterPro" id="IPR017853">
    <property type="entry name" value="GH"/>
</dbReference>
<feature type="signal peptide" evidence="9">
    <location>
        <begin position="1"/>
        <end position="32"/>
    </location>
</feature>
<dbReference type="InterPro" id="IPR015882">
    <property type="entry name" value="HEX_bac_N"/>
</dbReference>
<dbReference type="Pfam" id="PF02838">
    <property type="entry name" value="Glyco_hydro_20b"/>
    <property type="match status" value="1"/>
</dbReference>
<evidence type="ECO:0000256" key="7">
    <source>
        <dbReference type="ARBA" id="ARBA00033000"/>
    </source>
</evidence>
<dbReference type="PROSITE" id="PS50022">
    <property type="entry name" value="FA58C_3"/>
    <property type="match status" value="1"/>
</dbReference>
<dbReference type="PRINTS" id="PR00738">
    <property type="entry name" value="GLHYDRLASE20"/>
</dbReference>
<dbReference type="InterPro" id="IPR015883">
    <property type="entry name" value="Glyco_hydro_20_cat"/>
</dbReference>
<dbReference type="AlphaFoldDB" id="A0A5B9DYW1"/>
<reference evidence="11 12" key="1">
    <citation type="submission" date="2019-08" db="EMBL/GenBank/DDBJ databases">
        <title>Complete genome sequence of Rhodanobacter glycinis strain T01E-68 isolated from tomato root.</title>
        <authorList>
            <person name="Weon H.-Y."/>
            <person name="Lee S.A."/>
        </authorList>
    </citation>
    <scope>NUCLEOTIDE SEQUENCE [LARGE SCALE GENOMIC DNA]</scope>
    <source>
        <strain evidence="11 12">T01E-68</strain>
    </source>
</reference>
<comment type="catalytic activity">
    <reaction evidence="1">
        <text>Hydrolysis of terminal non-reducing N-acetyl-D-hexosamine residues in N-acetyl-beta-D-hexosaminides.</text>
        <dbReference type="EC" id="3.2.1.52"/>
    </reaction>
</comment>
<dbReference type="InterPro" id="IPR000421">
    <property type="entry name" value="FA58C"/>
</dbReference>
<evidence type="ECO:0000256" key="6">
    <source>
        <dbReference type="ARBA" id="ARBA00030512"/>
    </source>
</evidence>
<dbReference type="PANTHER" id="PTHR22600">
    <property type="entry name" value="BETA-HEXOSAMINIDASE"/>
    <property type="match status" value="1"/>
</dbReference>
<evidence type="ECO:0000256" key="1">
    <source>
        <dbReference type="ARBA" id="ARBA00001231"/>
    </source>
</evidence>
<evidence type="ECO:0000313" key="12">
    <source>
        <dbReference type="Proteomes" id="UP000321807"/>
    </source>
</evidence>
<dbReference type="Pfam" id="PF00728">
    <property type="entry name" value="Glyco_hydro_20"/>
    <property type="match status" value="1"/>
</dbReference>
<dbReference type="InterPro" id="IPR008979">
    <property type="entry name" value="Galactose-bd-like_sf"/>
</dbReference>
<feature type="chain" id="PRO_5023057400" description="beta-N-acetylhexosaminidase" evidence="9">
    <location>
        <begin position="33"/>
        <end position="764"/>
    </location>
</feature>
<evidence type="ECO:0000256" key="8">
    <source>
        <dbReference type="PIRSR" id="PIRSR625705-1"/>
    </source>
</evidence>
<protein>
    <recommendedName>
        <fullName evidence="3">beta-N-acetylhexosaminidase</fullName>
        <ecNumber evidence="3">3.2.1.52</ecNumber>
    </recommendedName>
    <alternativeName>
        <fullName evidence="6">Beta-N-acetylhexosaminidase</fullName>
    </alternativeName>
    <alternativeName>
        <fullName evidence="7">N-acetyl-beta-glucosaminidase</fullName>
    </alternativeName>
</protein>
<keyword evidence="9" id="KW-0732">Signal</keyword>
<evidence type="ECO:0000256" key="3">
    <source>
        <dbReference type="ARBA" id="ARBA00012663"/>
    </source>
</evidence>
<dbReference type="Pfam" id="PF13287">
    <property type="entry name" value="Fn3_assoc"/>
    <property type="match status" value="1"/>
</dbReference>
<dbReference type="KEGG" id="rgl:CS053_07650"/>
<evidence type="ECO:0000256" key="9">
    <source>
        <dbReference type="SAM" id="SignalP"/>
    </source>
</evidence>
<dbReference type="PANTHER" id="PTHR22600:SF57">
    <property type="entry name" value="BETA-N-ACETYLHEXOSAMINIDASE"/>
    <property type="match status" value="1"/>
</dbReference>
<dbReference type="SUPFAM" id="SSF51445">
    <property type="entry name" value="(Trans)glycosidases"/>
    <property type="match status" value="1"/>
</dbReference>
<dbReference type="InterPro" id="IPR025705">
    <property type="entry name" value="Beta_hexosaminidase_sua/sub"/>
</dbReference>
<evidence type="ECO:0000256" key="2">
    <source>
        <dbReference type="ARBA" id="ARBA00006285"/>
    </source>
</evidence>
<evidence type="ECO:0000256" key="4">
    <source>
        <dbReference type="ARBA" id="ARBA00022801"/>
    </source>
</evidence>
<gene>
    <name evidence="11" type="ORF">CS053_07650</name>
</gene>
<feature type="domain" description="F5/8 type C" evidence="10">
    <location>
        <begin position="598"/>
        <end position="735"/>
    </location>
</feature>